<feature type="transmembrane region" description="Helical" evidence="6">
    <location>
        <begin position="420"/>
        <end position="439"/>
    </location>
</feature>
<keyword evidence="3 6" id="KW-0812">Transmembrane</keyword>
<feature type="transmembrane region" description="Helical" evidence="6">
    <location>
        <begin position="320"/>
        <end position="343"/>
    </location>
</feature>
<dbReference type="PANTHER" id="PTHR48022:SF52">
    <property type="entry name" value="SUGAR TRANSPORTER, PUTATIVE-RELATED"/>
    <property type="match status" value="1"/>
</dbReference>
<comment type="similarity">
    <text evidence="2">Belongs to the major facilitator superfamily. Sugar transporter (TC 2.A.1.1) family.</text>
</comment>
<feature type="domain" description="Major facilitator superfamily (MFS) profile" evidence="7">
    <location>
        <begin position="38"/>
        <end position="443"/>
    </location>
</feature>
<evidence type="ECO:0000256" key="3">
    <source>
        <dbReference type="ARBA" id="ARBA00022692"/>
    </source>
</evidence>
<evidence type="ECO:0000313" key="8">
    <source>
        <dbReference type="EMBL" id="KAL2795125.1"/>
    </source>
</evidence>
<keyword evidence="4 6" id="KW-1133">Transmembrane helix</keyword>
<dbReference type="InterPro" id="IPR050360">
    <property type="entry name" value="MFS_Sugar_Transporters"/>
</dbReference>
<evidence type="ECO:0000256" key="5">
    <source>
        <dbReference type="ARBA" id="ARBA00023136"/>
    </source>
</evidence>
<evidence type="ECO:0000256" key="4">
    <source>
        <dbReference type="ARBA" id="ARBA00022989"/>
    </source>
</evidence>
<dbReference type="SUPFAM" id="SSF103473">
    <property type="entry name" value="MFS general substrate transporter"/>
    <property type="match status" value="1"/>
</dbReference>
<dbReference type="PANTHER" id="PTHR48022">
    <property type="entry name" value="PLASTIDIC GLUCOSE TRANSPORTER 4"/>
    <property type="match status" value="1"/>
</dbReference>
<sequence length="487" mass="53698">MADTPELGRDAAPDFRKISNNTNKHWWLDPSLRWNIFHCIGLCGTLFFNGYDGSLLNGLQSIDRWQEYFDHPSSTTLGLMNSAGFLPGIIASFTSDRISFYFGRRASVWTGSVITTIGAIIMSFSTSTGIFCGGRVLLGFGTSVALTVAPALLQEIAHPRLRAQLGAFYTAVYYIAAVISAGTCLGCIDLWLAKNGRLDEARRILVKYHANGVEDDQLVALEMTEIEQALAFEDQNRQVRYTDLLKGKANLQRLAINLTVAVGTNWLGNGIVSYYLSPILTSLGIGDPKTQLKILMGVQTWNLIIASTAAFLVERAGRRPLWLSSTGGMFITFAIIMGLSAGYSETGTVTMGVAAIPFLFLFHGSYSIAWTPLAYSYPVEILPYSLRTKGQAIYITTQTLAVSLNTWVNPVALEALQWKYYAVYIALQLVFFVIIWFIFPETKGLTIEEIGALFDKDSSFSGHHYDTPMSGNAEVGSIFNDRSMDKE</sequence>
<feature type="transmembrane region" description="Helical" evidence="6">
    <location>
        <begin position="106"/>
        <end position="124"/>
    </location>
</feature>
<dbReference type="PROSITE" id="PS50850">
    <property type="entry name" value="MFS"/>
    <property type="match status" value="1"/>
</dbReference>
<feature type="transmembrane region" description="Helical" evidence="6">
    <location>
        <begin position="173"/>
        <end position="193"/>
    </location>
</feature>
<protein>
    <submittedName>
        <fullName evidence="8">Hexose transporter protein</fullName>
    </submittedName>
</protein>
<dbReference type="PROSITE" id="PS00216">
    <property type="entry name" value="SUGAR_TRANSPORT_1"/>
    <property type="match status" value="1"/>
</dbReference>
<dbReference type="Proteomes" id="UP001610563">
    <property type="component" value="Unassembled WGS sequence"/>
</dbReference>
<evidence type="ECO:0000313" key="9">
    <source>
        <dbReference type="Proteomes" id="UP001610563"/>
    </source>
</evidence>
<dbReference type="InterPro" id="IPR020846">
    <property type="entry name" value="MFS_dom"/>
</dbReference>
<gene>
    <name evidence="8" type="ORF">BJX66DRAFT_324806</name>
</gene>
<evidence type="ECO:0000256" key="2">
    <source>
        <dbReference type="ARBA" id="ARBA00010992"/>
    </source>
</evidence>
<organism evidence="8 9">
    <name type="scientific">Aspergillus keveii</name>
    <dbReference type="NCBI Taxonomy" id="714993"/>
    <lineage>
        <taxon>Eukaryota</taxon>
        <taxon>Fungi</taxon>
        <taxon>Dikarya</taxon>
        <taxon>Ascomycota</taxon>
        <taxon>Pezizomycotina</taxon>
        <taxon>Eurotiomycetes</taxon>
        <taxon>Eurotiomycetidae</taxon>
        <taxon>Eurotiales</taxon>
        <taxon>Aspergillaceae</taxon>
        <taxon>Aspergillus</taxon>
        <taxon>Aspergillus subgen. Nidulantes</taxon>
    </lineage>
</organism>
<comment type="subcellular location">
    <subcellularLocation>
        <location evidence="1">Membrane</location>
        <topology evidence="1">Multi-pass membrane protein</topology>
    </subcellularLocation>
</comment>
<keyword evidence="5 6" id="KW-0472">Membrane</keyword>
<comment type="caution">
    <text evidence="8">The sequence shown here is derived from an EMBL/GenBank/DDBJ whole genome shotgun (WGS) entry which is preliminary data.</text>
</comment>
<feature type="transmembrane region" description="Helical" evidence="6">
    <location>
        <begin position="254"/>
        <end position="274"/>
    </location>
</feature>
<accession>A0ABR4G7X5</accession>
<dbReference type="Gene3D" id="1.20.1250.20">
    <property type="entry name" value="MFS general substrate transporter like domains"/>
    <property type="match status" value="2"/>
</dbReference>
<evidence type="ECO:0000256" key="6">
    <source>
        <dbReference type="SAM" id="Phobius"/>
    </source>
</evidence>
<name>A0ABR4G7X5_9EURO</name>
<dbReference type="InterPro" id="IPR036259">
    <property type="entry name" value="MFS_trans_sf"/>
</dbReference>
<feature type="transmembrane region" description="Helical" evidence="6">
    <location>
        <begin position="349"/>
        <end position="371"/>
    </location>
</feature>
<dbReference type="EMBL" id="JBFTWV010000037">
    <property type="protein sequence ID" value="KAL2795125.1"/>
    <property type="molecule type" value="Genomic_DNA"/>
</dbReference>
<feature type="transmembrane region" description="Helical" evidence="6">
    <location>
        <begin position="294"/>
        <end position="313"/>
    </location>
</feature>
<dbReference type="InterPro" id="IPR005829">
    <property type="entry name" value="Sugar_transporter_CS"/>
</dbReference>
<feature type="transmembrane region" description="Helical" evidence="6">
    <location>
        <begin position="72"/>
        <end position="94"/>
    </location>
</feature>
<dbReference type="Pfam" id="PF00083">
    <property type="entry name" value="Sugar_tr"/>
    <property type="match status" value="2"/>
</dbReference>
<reference evidence="8 9" key="1">
    <citation type="submission" date="2024-07" db="EMBL/GenBank/DDBJ databases">
        <title>Section-level genome sequencing and comparative genomics of Aspergillus sections Usti and Cavernicolus.</title>
        <authorList>
            <consortium name="Lawrence Berkeley National Laboratory"/>
            <person name="Nybo J.L."/>
            <person name="Vesth T.C."/>
            <person name="Theobald S."/>
            <person name="Frisvad J.C."/>
            <person name="Larsen T.O."/>
            <person name="Kjaerboelling I."/>
            <person name="Rothschild-Mancinelli K."/>
            <person name="Lyhne E.K."/>
            <person name="Kogle M.E."/>
            <person name="Barry K."/>
            <person name="Clum A."/>
            <person name="Na H."/>
            <person name="Ledsgaard L."/>
            <person name="Lin J."/>
            <person name="Lipzen A."/>
            <person name="Kuo A."/>
            <person name="Riley R."/>
            <person name="Mondo S."/>
            <person name="Labutti K."/>
            <person name="Haridas S."/>
            <person name="Pangalinan J."/>
            <person name="Salamov A.A."/>
            <person name="Simmons B.A."/>
            <person name="Magnuson J.K."/>
            <person name="Chen J."/>
            <person name="Drula E."/>
            <person name="Henrissat B."/>
            <person name="Wiebenga A."/>
            <person name="Lubbers R.J."/>
            <person name="Gomes A.C."/>
            <person name="Makela M.R."/>
            <person name="Stajich J."/>
            <person name="Grigoriev I.V."/>
            <person name="Mortensen U.H."/>
            <person name="De Vries R.P."/>
            <person name="Baker S.E."/>
            <person name="Andersen M.R."/>
        </authorList>
    </citation>
    <scope>NUCLEOTIDE SEQUENCE [LARGE SCALE GENOMIC DNA]</scope>
    <source>
        <strain evidence="8 9">CBS 209.92</strain>
    </source>
</reference>
<evidence type="ECO:0000259" key="7">
    <source>
        <dbReference type="PROSITE" id="PS50850"/>
    </source>
</evidence>
<feature type="transmembrane region" description="Helical" evidence="6">
    <location>
        <begin position="136"/>
        <end position="153"/>
    </location>
</feature>
<dbReference type="InterPro" id="IPR005828">
    <property type="entry name" value="MFS_sugar_transport-like"/>
</dbReference>
<feature type="transmembrane region" description="Helical" evidence="6">
    <location>
        <begin position="32"/>
        <end position="51"/>
    </location>
</feature>
<keyword evidence="9" id="KW-1185">Reference proteome</keyword>
<proteinExistence type="inferred from homology"/>
<evidence type="ECO:0000256" key="1">
    <source>
        <dbReference type="ARBA" id="ARBA00004141"/>
    </source>
</evidence>